<proteinExistence type="predicted"/>
<organism evidence="2 3">
    <name type="scientific">Trichuris trichiura</name>
    <name type="common">Whipworm</name>
    <name type="synonym">Trichocephalus trichiurus</name>
    <dbReference type="NCBI Taxonomy" id="36087"/>
    <lineage>
        <taxon>Eukaryota</taxon>
        <taxon>Metazoa</taxon>
        <taxon>Ecdysozoa</taxon>
        <taxon>Nematoda</taxon>
        <taxon>Enoplea</taxon>
        <taxon>Dorylaimia</taxon>
        <taxon>Trichinellida</taxon>
        <taxon>Trichuridae</taxon>
        <taxon>Trichuris</taxon>
    </lineage>
</organism>
<reference evidence="2" key="1">
    <citation type="submission" date="2014-01" db="EMBL/GenBank/DDBJ databases">
        <authorList>
            <person name="Aslett M."/>
        </authorList>
    </citation>
    <scope>NUCLEOTIDE SEQUENCE</scope>
</reference>
<sequence length="264" mass="30030">MSATLIAFLLLVPYFGFHAESSPANAVPAISMASMPKRYCMSAVLTDVPFDKTFMPDEKRTTMWNIGFRKSVQHDVLRMMIEIGMCDRYQYSKVRCFRNEADLTKVWLEVGAIATLEQMQKVTSALQNGVAKMGPYYAFSQSPPKRVTYAEVQTHSQIILLLQITLRCSDHSQNELKHHLEWDFRLSALSVGFHFYNTVLQLLNAVGGSKPQRYCVETTVKGIELKDFLAECDYEGIPQPVTDLNKKVDDKTVHMLEKAINFDV</sequence>
<name>A0A077YWH5_TRITR</name>
<evidence type="ECO:0000256" key="1">
    <source>
        <dbReference type="SAM" id="SignalP"/>
    </source>
</evidence>
<dbReference type="AlphaFoldDB" id="A0A077YWH5"/>
<protein>
    <submittedName>
        <fullName evidence="2">Uncharacterized protein</fullName>
    </submittedName>
</protein>
<evidence type="ECO:0000313" key="3">
    <source>
        <dbReference type="Proteomes" id="UP000030665"/>
    </source>
</evidence>
<dbReference type="EMBL" id="HG805810">
    <property type="protein sequence ID" value="CDW51793.1"/>
    <property type="molecule type" value="Genomic_DNA"/>
</dbReference>
<feature type="chain" id="PRO_5001728169" evidence="1">
    <location>
        <begin position="20"/>
        <end position="264"/>
    </location>
</feature>
<reference evidence="2" key="2">
    <citation type="submission" date="2014-03" db="EMBL/GenBank/DDBJ databases">
        <title>The whipworm genome and dual-species transcriptomics of an intimate host-pathogen interaction.</title>
        <authorList>
            <person name="Foth B.J."/>
            <person name="Tsai I.J."/>
            <person name="Reid A.J."/>
            <person name="Bancroft A.J."/>
            <person name="Nichol S."/>
            <person name="Tracey A."/>
            <person name="Holroyd N."/>
            <person name="Cotton J.A."/>
            <person name="Stanley E.J."/>
            <person name="Zarowiecki M."/>
            <person name="Liu J.Z."/>
            <person name="Huckvale T."/>
            <person name="Cooper P.J."/>
            <person name="Grencis R.K."/>
            <person name="Berriman M."/>
        </authorList>
    </citation>
    <scope>NUCLEOTIDE SEQUENCE [LARGE SCALE GENOMIC DNA]</scope>
</reference>
<dbReference type="OrthoDB" id="5912307at2759"/>
<dbReference type="Proteomes" id="UP000030665">
    <property type="component" value="Unassembled WGS sequence"/>
</dbReference>
<gene>
    <name evidence="2" type="ORF">TTRE_0000005201</name>
</gene>
<keyword evidence="1" id="KW-0732">Signal</keyword>
<keyword evidence="3" id="KW-1185">Reference proteome</keyword>
<accession>A0A077YWH5</accession>
<evidence type="ECO:0000313" key="2">
    <source>
        <dbReference type="EMBL" id="CDW51793.1"/>
    </source>
</evidence>
<feature type="signal peptide" evidence="1">
    <location>
        <begin position="1"/>
        <end position="19"/>
    </location>
</feature>